<evidence type="ECO:0000313" key="3">
    <source>
        <dbReference type="Proteomes" id="UP000654075"/>
    </source>
</evidence>
<proteinExistence type="predicted"/>
<dbReference type="Proteomes" id="UP000654075">
    <property type="component" value="Unassembled WGS sequence"/>
</dbReference>
<evidence type="ECO:0000313" key="2">
    <source>
        <dbReference type="EMBL" id="CAE8626843.1"/>
    </source>
</evidence>
<gene>
    <name evidence="2" type="ORF">PGLA1383_LOCUS43733</name>
</gene>
<keyword evidence="3" id="KW-1185">Reference proteome</keyword>
<dbReference type="EMBL" id="CAJNNV010029049">
    <property type="protein sequence ID" value="CAE8626843.1"/>
    <property type="molecule type" value="Genomic_DNA"/>
</dbReference>
<evidence type="ECO:0000256" key="1">
    <source>
        <dbReference type="SAM" id="MobiDB-lite"/>
    </source>
</evidence>
<organism evidence="2 3">
    <name type="scientific">Polarella glacialis</name>
    <name type="common">Dinoflagellate</name>
    <dbReference type="NCBI Taxonomy" id="89957"/>
    <lineage>
        <taxon>Eukaryota</taxon>
        <taxon>Sar</taxon>
        <taxon>Alveolata</taxon>
        <taxon>Dinophyceae</taxon>
        <taxon>Suessiales</taxon>
        <taxon>Suessiaceae</taxon>
        <taxon>Polarella</taxon>
    </lineage>
</organism>
<name>A0A813GUT1_POLGL</name>
<reference evidence="2" key="1">
    <citation type="submission" date="2021-02" db="EMBL/GenBank/DDBJ databases">
        <authorList>
            <person name="Dougan E. K."/>
            <person name="Rhodes N."/>
            <person name="Thang M."/>
            <person name="Chan C."/>
        </authorList>
    </citation>
    <scope>NUCLEOTIDE SEQUENCE</scope>
</reference>
<protein>
    <submittedName>
        <fullName evidence="2">Uncharacterized protein</fullName>
    </submittedName>
</protein>
<feature type="compositionally biased region" description="Pro residues" evidence="1">
    <location>
        <begin position="366"/>
        <end position="376"/>
    </location>
</feature>
<sequence>MQAETLNCAISYAELEGLMSADKATIICDQVADHRCAWLSTHLELVHTEESRSLRVTAHPKPCVQAQAPMRTRAELQELEERRNEQIAVRPLVHVSTVVIVKGGHSPPLLHVYSLDVDGVGHADIRLSQPAHMVEKLLLCALLRLIPSMASSSLRWALPAYKRGPVPGAVPVPCKLLASGTPPADCSLGLFSAPIKAETCLKLPMPWLMPRLTESCDGPESPNFGGPRMQAFYDELWNSAVEVGAEVSQFQDDSVVKLLDELDQAVLETLACGGVGFSSVLQMSGGMLSGGRLSHPVRVLQRSEAAPLQRSKEVVPSALVRVLPATCTARPGGRCGRGRPSGRGKGWSGRSGRRECGSSHSHRPPPPRLACQQMPP</sequence>
<feature type="region of interest" description="Disordered" evidence="1">
    <location>
        <begin position="331"/>
        <end position="376"/>
    </location>
</feature>
<dbReference type="AlphaFoldDB" id="A0A813GUT1"/>
<comment type="caution">
    <text evidence="2">The sequence shown here is derived from an EMBL/GenBank/DDBJ whole genome shotgun (WGS) entry which is preliminary data.</text>
</comment>
<accession>A0A813GUT1</accession>